<accession>A0A438DTA1</accession>
<dbReference type="Proteomes" id="UP000288805">
    <property type="component" value="Unassembled WGS sequence"/>
</dbReference>
<proteinExistence type="predicted"/>
<evidence type="ECO:0000313" key="1">
    <source>
        <dbReference type="EMBL" id="RVW38701.1"/>
    </source>
</evidence>
<comment type="caution">
    <text evidence="1">The sequence shown here is derived from an EMBL/GenBank/DDBJ whole genome shotgun (WGS) entry which is preliminary data.</text>
</comment>
<organism evidence="1 2">
    <name type="scientific">Vitis vinifera</name>
    <name type="common">Grape</name>
    <dbReference type="NCBI Taxonomy" id="29760"/>
    <lineage>
        <taxon>Eukaryota</taxon>
        <taxon>Viridiplantae</taxon>
        <taxon>Streptophyta</taxon>
        <taxon>Embryophyta</taxon>
        <taxon>Tracheophyta</taxon>
        <taxon>Spermatophyta</taxon>
        <taxon>Magnoliopsida</taxon>
        <taxon>eudicotyledons</taxon>
        <taxon>Gunneridae</taxon>
        <taxon>Pentapetalae</taxon>
        <taxon>rosids</taxon>
        <taxon>Vitales</taxon>
        <taxon>Vitaceae</taxon>
        <taxon>Viteae</taxon>
        <taxon>Vitis</taxon>
    </lineage>
</organism>
<evidence type="ECO:0000313" key="2">
    <source>
        <dbReference type="Proteomes" id="UP000288805"/>
    </source>
</evidence>
<dbReference type="EMBL" id="QGNW01001503">
    <property type="protein sequence ID" value="RVW38701.1"/>
    <property type="molecule type" value="Genomic_DNA"/>
</dbReference>
<reference evidence="1 2" key="1">
    <citation type="journal article" date="2018" name="PLoS Genet.">
        <title>Population sequencing reveals clonal diversity and ancestral inbreeding in the grapevine cultivar Chardonnay.</title>
        <authorList>
            <person name="Roach M.J."/>
            <person name="Johnson D.L."/>
            <person name="Bohlmann J."/>
            <person name="van Vuuren H.J."/>
            <person name="Jones S.J."/>
            <person name="Pretorius I.S."/>
            <person name="Schmidt S.A."/>
            <person name="Borneman A.R."/>
        </authorList>
    </citation>
    <scope>NUCLEOTIDE SEQUENCE [LARGE SCALE GENOMIC DNA]</scope>
    <source>
        <strain evidence="2">cv. Chardonnay</strain>
        <tissue evidence="1">Leaf</tissue>
    </source>
</reference>
<dbReference type="AlphaFoldDB" id="A0A438DTA1"/>
<gene>
    <name evidence="1" type="ORF">CK203_077519</name>
</gene>
<protein>
    <submittedName>
        <fullName evidence="1">Uncharacterized protein</fullName>
    </submittedName>
</protein>
<sequence>MHVNECVERVYRSGFWKSSKGRSFEVESKMFEIEVEEKKGILQAIIVERKRGISSWVKLGLESLGFFLET</sequence>
<name>A0A438DTA1_VITVI</name>